<proteinExistence type="predicted"/>
<protein>
    <submittedName>
        <fullName evidence="1">Uncharacterized protein</fullName>
    </submittedName>
</protein>
<organism evidence="1">
    <name type="scientific">Triticum aestivum</name>
    <name type="common">Wheat</name>
    <dbReference type="NCBI Taxonomy" id="4565"/>
    <lineage>
        <taxon>Eukaryota</taxon>
        <taxon>Viridiplantae</taxon>
        <taxon>Streptophyta</taxon>
        <taxon>Embryophyta</taxon>
        <taxon>Tracheophyta</taxon>
        <taxon>Spermatophyta</taxon>
        <taxon>Magnoliopsida</taxon>
        <taxon>Liliopsida</taxon>
        <taxon>Poales</taxon>
        <taxon>Poaceae</taxon>
        <taxon>BOP clade</taxon>
        <taxon>Pooideae</taxon>
        <taxon>Triticodae</taxon>
        <taxon>Triticeae</taxon>
        <taxon>Triticinae</taxon>
        <taxon>Triticum</taxon>
    </lineage>
</organism>
<feature type="non-terminal residue" evidence="1">
    <location>
        <position position="14"/>
    </location>
</feature>
<reference evidence="1" key="2">
    <citation type="submission" date="2020-03" db="EMBL/GenBank/DDBJ databases">
        <title>The second near-complete assembly of the hexaploid bread wheat (Triticum aestivum) genome.</title>
        <authorList>
            <person name="Zimin A.V."/>
            <person name="Puiu D."/>
            <person name="Shumante A."/>
            <person name="Alonge M."/>
            <person name="Salzberg S.L."/>
        </authorList>
    </citation>
    <scope>NUCLEOTIDE SEQUENCE</scope>
    <source>
        <tissue evidence="1">Leaf</tissue>
    </source>
</reference>
<name>A0A9R1F8B7_WHEAT</name>
<dbReference type="Proteomes" id="UP000815260">
    <property type="component" value="Chromosome 3A"/>
</dbReference>
<evidence type="ECO:0000313" key="1">
    <source>
        <dbReference type="EMBL" id="KAF7023848.1"/>
    </source>
</evidence>
<gene>
    <name evidence="1" type="ORF">CFC21_036280</name>
</gene>
<sequence length="14" mass="1706">MEAYIYHEVIEVPL</sequence>
<reference evidence="1" key="1">
    <citation type="journal article" date="2017" name="Gigascience">
        <title>The first near-complete assembly of the hexaploid bread wheat genome, Triticum aestivum.</title>
        <authorList>
            <person name="Zimin A.V."/>
            <person name="Puiu D."/>
            <person name="Hall R."/>
            <person name="Kingan S."/>
            <person name="Clavijo B.J."/>
            <person name="Salzberg S.L."/>
        </authorList>
    </citation>
    <scope>NUCLEOTIDE SEQUENCE</scope>
    <source>
        <tissue evidence="1">Leaf</tissue>
    </source>
</reference>
<dbReference type="EMBL" id="CM022217">
    <property type="protein sequence ID" value="KAF7023848.1"/>
    <property type="molecule type" value="Genomic_DNA"/>
</dbReference>
<comment type="caution">
    <text evidence="1">The sequence shown here is derived from an EMBL/GenBank/DDBJ whole genome shotgun (WGS) entry which is preliminary data.</text>
</comment>
<accession>A0A9R1F8B7</accession>